<dbReference type="OrthoDB" id="6064733at2"/>
<gene>
    <name evidence="1" type="ORF">SAMN04488503_2294</name>
</gene>
<dbReference type="Proteomes" id="UP000198324">
    <property type="component" value="Unassembled WGS sequence"/>
</dbReference>
<accession>A0A239AZL5</accession>
<protein>
    <submittedName>
        <fullName evidence="1">Uncharacterized protein</fullName>
    </submittedName>
</protein>
<sequence length="157" mass="17383">MSLSPEGIKAVLAQHTDEVFLNCLRISHPNLTDDIRLVCSKRNLTHAGKEYIAYAFTVRLPNDSEEGVAQFAVELDNTDRRIVEAARSMAGGQPATAVFFAVLASDPESVEVGPYEATMREISYDFQKVTAACNFEDHLNQAYPAHSFTPNRFPGLF</sequence>
<proteinExistence type="predicted"/>
<evidence type="ECO:0000313" key="1">
    <source>
        <dbReference type="EMBL" id="SNS00438.1"/>
    </source>
</evidence>
<dbReference type="EMBL" id="FZOC01000004">
    <property type="protein sequence ID" value="SNS00438.1"/>
    <property type="molecule type" value="Genomic_DNA"/>
</dbReference>
<dbReference type="InterPro" id="IPR014974">
    <property type="entry name" value="DUF1833"/>
</dbReference>
<organism evidence="1 2">
    <name type="scientific">Humidesulfovibrio mexicanus</name>
    <dbReference type="NCBI Taxonomy" id="147047"/>
    <lineage>
        <taxon>Bacteria</taxon>
        <taxon>Pseudomonadati</taxon>
        <taxon>Thermodesulfobacteriota</taxon>
        <taxon>Desulfovibrionia</taxon>
        <taxon>Desulfovibrionales</taxon>
        <taxon>Desulfovibrionaceae</taxon>
        <taxon>Humidesulfovibrio</taxon>
    </lineage>
</organism>
<dbReference type="RefSeq" id="WP_089274497.1">
    <property type="nucleotide sequence ID" value="NZ_FZOC01000004.1"/>
</dbReference>
<evidence type="ECO:0000313" key="2">
    <source>
        <dbReference type="Proteomes" id="UP000198324"/>
    </source>
</evidence>
<keyword evidence="2" id="KW-1185">Reference proteome</keyword>
<dbReference type="Pfam" id="PF08875">
    <property type="entry name" value="DUF1833"/>
    <property type="match status" value="1"/>
</dbReference>
<name>A0A239AZL5_9BACT</name>
<reference evidence="1 2" key="1">
    <citation type="submission" date="2017-06" db="EMBL/GenBank/DDBJ databases">
        <authorList>
            <person name="Kim H.J."/>
            <person name="Triplett B.A."/>
        </authorList>
    </citation>
    <scope>NUCLEOTIDE SEQUENCE [LARGE SCALE GENOMIC DNA]</scope>
    <source>
        <strain evidence="1 2">DSM 13116</strain>
    </source>
</reference>
<dbReference type="AlphaFoldDB" id="A0A239AZL5"/>